<feature type="transmembrane region" description="Helical" evidence="9">
    <location>
        <begin position="149"/>
        <end position="170"/>
    </location>
</feature>
<evidence type="ECO:0000313" key="10">
    <source>
        <dbReference type="EMBL" id="MDP9800698.1"/>
    </source>
</evidence>
<dbReference type="RefSeq" id="WP_307014341.1">
    <property type="nucleotide sequence ID" value="NZ_JAUSQW010000001.1"/>
</dbReference>
<dbReference type="PROSITE" id="PS01303">
    <property type="entry name" value="BCCT"/>
    <property type="match status" value="1"/>
</dbReference>
<comment type="similarity">
    <text evidence="2">Belongs to the BCCT transporter (TC 2.A.15) family.</text>
</comment>
<evidence type="ECO:0000256" key="2">
    <source>
        <dbReference type="ARBA" id="ARBA00005658"/>
    </source>
</evidence>
<evidence type="ECO:0000256" key="5">
    <source>
        <dbReference type="ARBA" id="ARBA00022692"/>
    </source>
</evidence>
<evidence type="ECO:0000256" key="6">
    <source>
        <dbReference type="ARBA" id="ARBA00022989"/>
    </source>
</evidence>
<evidence type="ECO:0000256" key="8">
    <source>
        <dbReference type="SAM" id="MobiDB-lite"/>
    </source>
</evidence>
<evidence type="ECO:0000256" key="7">
    <source>
        <dbReference type="ARBA" id="ARBA00023136"/>
    </source>
</evidence>
<feature type="transmembrane region" description="Helical" evidence="9">
    <location>
        <begin position="328"/>
        <end position="348"/>
    </location>
</feature>
<evidence type="ECO:0000313" key="11">
    <source>
        <dbReference type="Proteomes" id="UP001235966"/>
    </source>
</evidence>
<keyword evidence="11" id="KW-1185">Reference proteome</keyword>
<feature type="transmembrane region" description="Helical" evidence="9">
    <location>
        <begin position="570"/>
        <end position="591"/>
    </location>
</feature>
<organism evidence="10 11">
    <name type="scientific">Arcanobacterium wilhelmae</name>
    <dbReference type="NCBI Taxonomy" id="1803177"/>
    <lineage>
        <taxon>Bacteria</taxon>
        <taxon>Bacillati</taxon>
        <taxon>Actinomycetota</taxon>
        <taxon>Actinomycetes</taxon>
        <taxon>Actinomycetales</taxon>
        <taxon>Actinomycetaceae</taxon>
        <taxon>Arcanobacterium</taxon>
    </lineage>
</organism>
<feature type="transmembrane region" description="Helical" evidence="9">
    <location>
        <begin position="112"/>
        <end position="137"/>
    </location>
</feature>
<feature type="transmembrane region" description="Helical" evidence="9">
    <location>
        <begin position="537"/>
        <end position="558"/>
    </location>
</feature>
<keyword evidence="7 9" id="KW-0472">Membrane</keyword>
<dbReference type="Proteomes" id="UP001235966">
    <property type="component" value="Unassembled WGS sequence"/>
</dbReference>
<feature type="compositionally biased region" description="Basic and acidic residues" evidence="8">
    <location>
        <begin position="1"/>
        <end position="21"/>
    </location>
</feature>
<dbReference type="PANTHER" id="PTHR30047">
    <property type="entry name" value="HIGH-AFFINITY CHOLINE TRANSPORT PROTEIN-RELATED"/>
    <property type="match status" value="1"/>
</dbReference>
<dbReference type="InterPro" id="IPR018093">
    <property type="entry name" value="BCCT_CS"/>
</dbReference>
<name>A0ABT9NAH9_9ACTO</name>
<feature type="transmembrane region" description="Helical" evidence="9">
    <location>
        <begin position="418"/>
        <end position="436"/>
    </location>
</feature>
<dbReference type="Pfam" id="PF02028">
    <property type="entry name" value="BCCT"/>
    <property type="match status" value="1"/>
</dbReference>
<gene>
    <name evidence="10" type="ORF">J2S49_000774</name>
</gene>
<evidence type="ECO:0000256" key="3">
    <source>
        <dbReference type="ARBA" id="ARBA00022448"/>
    </source>
</evidence>
<evidence type="ECO:0000256" key="9">
    <source>
        <dbReference type="SAM" id="Phobius"/>
    </source>
</evidence>
<keyword evidence="4" id="KW-1003">Cell membrane</keyword>
<accession>A0ABT9NAH9</accession>
<protein>
    <submittedName>
        <fullName evidence="10">Choline/carnitine/betaine transport</fullName>
    </submittedName>
</protein>
<sequence length="649" mass="68931">MIEKNTNEEMRQTPPGHHAENAEAVPNKNRTNAAAGAPASSENTHSPAPENAHTEPVPEGVHIDPATGKPASATSVLAAMISADEKVHVSEYREKPIELASENEDASISWGVVLPAMILVIALVAVGLTAPAAFAAASSAAFTWVITNLGWAFVLFSTAFVLFVVAIAASKFGTIRLGAADEQPEFSNGSWIAMMFAAGMGIGLMFFGAAEPLAFYKDGVPGHQPQEVGTAMATAMFHWTLHPWAMYTIVGLAIAYSTYRIGRKQLISAAFTPLLGEKGAQGWGGKLIDSLSIFATVFGTACSLGLGALQIRTGLKAAGVVSNPGSGMIVGIVVVLTACFLLSAMSGVGRGIRILSNTNMVLAGVLAAFVFVVGPTITELNLLPGSLGAYVSNFFEMAGRTAASADGTAGEWLSGWTIFYWAWWISWSPFVGMFIARISRGRTIRQFAIGVMLVPAGLSTAWFAIFGGTAITMEQNGQSIAGAATTEGQLFTLLHHLPGGTLFGFVALLLLATFFITSADSASTVMGSLSQDGRATASPWISGLWGLLTALIGLVLLVSGGSDALNNIQSVTIVAATPFLFIVFALMFSLVKDLRNDPMYLDQREQERFARRLARERRHLRERAEREAAAKARARLLHPQHRTRKPKTK</sequence>
<feature type="transmembrane region" description="Helical" evidence="9">
    <location>
        <begin position="493"/>
        <end position="516"/>
    </location>
</feature>
<evidence type="ECO:0000256" key="4">
    <source>
        <dbReference type="ARBA" id="ARBA00022475"/>
    </source>
</evidence>
<feature type="transmembrane region" description="Helical" evidence="9">
    <location>
        <begin position="287"/>
        <end position="308"/>
    </location>
</feature>
<comment type="caution">
    <text evidence="10">The sequence shown here is derived from an EMBL/GenBank/DDBJ whole genome shotgun (WGS) entry which is preliminary data.</text>
</comment>
<evidence type="ECO:0000256" key="1">
    <source>
        <dbReference type="ARBA" id="ARBA00004651"/>
    </source>
</evidence>
<reference evidence="10 11" key="1">
    <citation type="submission" date="2023-07" db="EMBL/GenBank/DDBJ databases">
        <title>Sequencing the genomes of 1000 actinobacteria strains.</title>
        <authorList>
            <person name="Klenk H.-P."/>
        </authorList>
    </citation>
    <scope>NUCLEOTIDE SEQUENCE [LARGE SCALE GENOMIC DNA]</scope>
    <source>
        <strain evidence="10 11">DSM 102162</strain>
    </source>
</reference>
<proteinExistence type="inferred from homology"/>
<dbReference type="EMBL" id="JAUSQW010000001">
    <property type="protein sequence ID" value="MDP9800698.1"/>
    <property type="molecule type" value="Genomic_DNA"/>
</dbReference>
<dbReference type="NCBIfam" id="TIGR00842">
    <property type="entry name" value="bcct"/>
    <property type="match status" value="1"/>
</dbReference>
<feature type="region of interest" description="Disordered" evidence="8">
    <location>
        <begin position="1"/>
        <end position="68"/>
    </location>
</feature>
<feature type="transmembrane region" description="Helical" evidence="9">
    <location>
        <begin position="360"/>
        <end position="378"/>
    </location>
</feature>
<keyword evidence="5 9" id="KW-0812">Transmembrane</keyword>
<keyword evidence="6 9" id="KW-1133">Transmembrane helix</keyword>
<feature type="transmembrane region" description="Helical" evidence="9">
    <location>
        <begin position="241"/>
        <end position="259"/>
    </location>
</feature>
<feature type="transmembrane region" description="Helical" evidence="9">
    <location>
        <begin position="448"/>
        <end position="473"/>
    </location>
</feature>
<dbReference type="InterPro" id="IPR000060">
    <property type="entry name" value="BCCT_transptr"/>
</dbReference>
<dbReference type="Gene3D" id="1.20.5.430">
    <property type="match status" value="1"/>
</dbReference>
<feature type="transmembrane region" description="Helical" evidence="9">
    <location>
        <begin position="191"/>
        <end position="210"/>
    </location>
</feature>
<dbReference type="PANTHER" id="PTHR30047:SF7">
    <property type="entry name" value="HIGH-AFFINITY CHOLINE TRANSPORT PROTEIN"/>
    <property type="match status" value="1"/>
</dbReference>
<feature type="region of interest" description="Disordered" evidence="8">
    <location>
        <begin position="630"/>
        <end position="649"/>
    </location>
</feature>
<feature type="compositionally biased region" description="Basic residues" evidence="8">
    <location>
        <begin position="632"/>
        <end position="649"/>
    </location>
</feature>
<keyword evidence="3" id="KW-0813">Transport</keyword>
<comment type="subcellular location">
    <subcellularLocation>
        <location evidence="1">Cell membrane</location>
        <topology evidence="1">Multi-pass membrane protein</topology>
    </subcellularLocation>
</comment>